<protein>
    <recommendedName>
        <fullName evidence="6">3-oxo-5-alpha-steroid 4-dehydrogenase C-terminal domain-containing protein</fullName>
    </recommendedName>
</protein>
<dbReference type="GO" id="GO:0016627">
    <property type="term" value="F:oxidoreductase activity, acting on the CH-CH group of donors"/>
    <property type="evidence" value="ECO:0007669"/>
    <property type="project" value="InterPro"/>
</dbReference>
<keyword evidence="4" id="KW-0472">Membrane</keyword>
<keyword evidence="2" id="KW-0812">Transmembrane</keyword>
<sequence length="201" mass="23393">MPAPISFIGRLLSLAKAPRKKEDSFLEERRDLLDQKSKEKQKKEGERGDRDISKEREKREKEVKMRDEVERMNPEEKRGEEKRRGEGGEEENVRDVVEADEKRMKESEEMKKDILSEREQSYKIPYGGLFSYVSCPHYLAEILVYIHLVLLVPTLPIIEDPCVVSRDLQDVLSKSSSSSYSLHINIVHRTNNLTDSLLSPY</sequence>
<feature type="region of interest" description="Disordered" evidence="5">
    <location>
        <begin position="17"/>
        <end position="111"/>
    </location>
</feature>
<accession>A0A2C6J9S5</accession>
<evidence type="ECO:0000256" key="1">
    <source>
        <dbReference type="ARBA" id="ARBA00004141"/>
    </source>
</evidence>
<comment type="caution">
    <text evidence="7">The sequence shown here is derived from an EMBL/GenBank/DDBJ whole genome shotgun (WGS) entry which is preliminary data.</text>
</comment>
<evidence type="ECO:0000256" key="2">
    <source>
        <dbReference type="ARBA" id="ARBA00022692"/>
    </source>
</evidence>
<reference evidence="7 8" key="1">
    <citation type="journal article" date="2017" name="Int. J. Parasitol.">
        <title>The genome of the protozoan parasite Cystoisospora suis and a reverse vaccinology approach to identify vaccine candidates.</title>
        <authorList>
            <person name="Palmieri N."/>
            <person name="Shrestha A."/>
            <person name="Ruttkowski B."/>
            <person name="Beck T."/>
            <person name="Vogl C."/>
            <person name="Tomley F."/>
            <person name="Blake D.P."/>
            <person name="Joachim A."/>
        </authorList>
    </citation>
    <scope>NUCLEOTIDE SEQUENCE [LARGE SCALE GENOMIC DNA]</scope>
    <source>
        <strain evidence="7 8">Wien I</strain>
    </source>
</reference>
<evidence type="ECO:0000256" key="3">
    <source>
        <dbReference type="ARBA" id="ARBA00022989"/>
    </source>
</evidence>
<dbReference type="RefSeq" id="XP_067917224.1">
    <property type="nucleotide sequence ID" value="XM_068070800.1"/>
</dbReference>
<dbReference type="GO" id="GO:0016020">
    <property type="term" value="C:membrane"/>
    <property type="evidence" value="ECO:0007669"/>
    <property type="project" value="UniProtKB-SubCell"/>
</dbReference>
<evidence type="ECO:0000259" key="6">
    <source>
        <dbReference type="Pfam" id="PF02544"/>
    </source>
</evidence>
<dbReference type="Proteomes" id="UP000221165">
    <property type="component" value="Unassembled WGS sequence"/>
</dbReference>
<dbReference type="EMBL" id="MIGC01008018">
    <property type="protein sequence ID" value="PHJ15491.1"/>
    <property type="molecule type" value="Genomic_DNA"/>
</dbReference>
<evidence type="ECO:0000313" key="7">
    <source>
        <dbReference type="EMBL" id="PHJ15491.1"/>
    </source>
</evidence>
<organism evidence="7 8">
    <name type="scientific">Cystoisospora suis</name>
    <dbReference type="NCBI Taxonomy" id="483139"/>
    <lineage>
        <taxon>Eukaryota</taxon>
        <taxon>Sar</taxon>
        <taxon>Alveolata</taxon>
        <taxon>Apicomplexa</taxon>
        <taxon>Conoidasida</taxon>
        <taxon>Coccidia</taxon>
        <taxon>Eucoccidiorida</taxon>
        <taxon>Eimeriorina</taxon>
        <taxon>Sarcocystidae</taxon>
        <taxon>Cystoisospora</taxon>
    </lineage>
</organism>
<name>A0A2C6J9S5_9APIC</name>
<dbReference type="AlphaFoldDB" id="A0A2C6J9S5"/>
<proteinExistence type="predicted"/>
<feature type="compositionally biased region" description="Basic and acidic residues" evidence="5">
    <location>
        <begin position="20"/>
        <end position="111"/>
    </location>
</feature>
<feature type="domain" description="3-oxo-5-alpha-steroid 4-dehydrogenase C-terminal" evidence="6">
    <location>
        <begin position="116"/>
        <end position="156"/>
    </location>
</feature>
<feature type="non-terminal residue" evidence="7">
    <location>
        <position position="201"/>
    </location>
</feature>
<gene>
    <name evidence="7" type="ORF">CSUI_010698</name>
</gene>
<evidence type="ECO:0000313" key="8">
    <source>
        <dbReference type="Proteomes" id="UP000221165"/>
    </source>
</evidence>
<dbReference type="OrthoDB" id="336771at2759"/>
<dbReference type="VEuPathDB" id="ToxoDB:CSUI_010698"/>
<evidence type="ECO:0000256" key="4">
    <source>
        <dbReference type="ARBA" id="ARBA00023136"/>
    </source>
</evidence>
<dbReference type="Pfam" id="PF02544">
    <property type="entry name" value="Steroid_dh"/>
    <property type="match status" value="1"/>
</dbReference>
<keyword evidence="3" id="KW-1133">Transmembrane helix</keyword>
<dbReference type="PROSITE" id="PS50244">
    <property type="entry name" value="S5A_REDUCTASE"/>
    <property type="match status" value="1"/>
</dbReference>
<keyword evidence="8" id="KW-1185">Reference proteome</keyword>
<dbReference type="GeneID" id="94434011"/>
<evidence type="ECO:0000256" key="5">
    <source>
        <dbReference type="SAM" id="MobiDB-lite"/>
    </source>
</evidence>
<comment type="subcellular location">
    <subcellularLocation>
        <location evidence="1">Membrane</location>
        <topology evidence="1">Multi-pass membrane protein</topology>
    </subcellularLocation>
</comment>
<dbReference type="GO" id="GO:0006629">
    <property type="term" value="P:lipid metabolic process"/>
    <property type="evidence" value="ECO:0007669"/>
    <property type="project" value="InterPro"/>
</dbReference>
<dbReference type="InterPro" id="IPR001104">
    <property type="entry name" value="3-oxo-5_a-steroid_4-DH_C"/>
</dbReference>